<gene>
    <name evidence="1" type="ORF">Pc18g05600</name>
    <name evidence="1" type="ORF">PCH_Pc18g05600</name>
</gene>
<proteinExistence type="predicted"/>
<evidence type="ECO:0000313" key="1">
    <source>
        <dbReference type="EMBL" id="CAP94784.1"/>
    </source>
</evidence>
<accession>B6HC80</accession>
<dbReference type="OrthoDB" id="416217at2759"/>
<protein>
    <submittedName>
        <fullName evidence="1">Pc18g05600 protein</fullName>
    </submittedName>
</protein>
<dbReference type="eggNOG" id="ENOG502SJNF">
    <property type="taxonomic scope" value="Eukaryota"/>
</dbReference>
<dbReference type="BioCyc" id="PCHR:PC18G05600-MONOMER"/>
<organism evidence="1 2">
    <name type="scientific">Penicillium rubens (strain ATCC 28089 / DSM 1075 / NRRL 1951 / Wisconsin 54-1255)</name>
    <name type="common">Penicillium chrysogenum</name>
    <dbReference type="NCBI Taxonomy" id="500485"/>
    <lineage>
        <taxon>Eukaryota</taxon>
        <taxon>Fungi</taxon>
        <taxon>Dikarya</taxon>
        <taxon>Ascomycota</taxon>
        <taxon>Pezizomycotina</taxon>
        <taxon>Eurotiomycetes</taxon>
        <taxon>Eurotiomycetidae</taxon>
        <taxon>Eurotiales</taxon>
        <taxon>Aspergillaceae</taxon>
        <taxon>Penicillium</taxon>
        <taxon>Penicillium chrysogenum species complex</taxon>
    </lineage>
</organism>
<reference evidence="1 2" key="1">
    <citation type="journal article" date="2008" name="Nat. Biotechnol.">
        <title>Genome sequencing and analysis of the filamentous fungus Penicillium chrysogenum.</title>
        <authorList>
            <person name="van den Berg M.A."/>
            <person name="Albang R."/>
            <person name="Albermann K."/>
            <person name="Badger J.H."/>
            <person name="Daran J.-M."/>
            <person name="Driessen A.J.M."/>
            <person name="Garcia-Estrada C."/>
            <person name="Fedorova N.D."/>
            <person name="Harris D.M."/>
            <person name="Heijne W.H.M."/>
            <person name="Joardar V.S."/>
            <person name="Kiel J.A.K.W."/>
            <person name="Kovalchuk A."/>
            <person name="Martin J.F."/>
            <person name="Nierman W.C."/>
            <person name="Nijland J.G."/>
            <person name="Pronk J.T."/>
            <person name="Roubos J.A."/>
            <person name="van der Klei I.J."/>
            <person name="van Peij N.N.M.E."/>
            <person name="Veenhuis M."/>
            <person name="von Doehren H."/>
            <person name="Wagner C."/>
            <person name="Wortman J.R."/>
            <person name="Bovenberg R.A.L."/>
        </authorList>
    </citation>
    <scope>NUCLEOTIDE SEQUENCE [LARGE SCALE GENOMIC DNA]</scope>
    <source>
        <strain evidence="2">ATCC 28089 / DSM 1075 / NRRL 1951 / Wisconsin 54-1255</strain>
    </source>
</reference>
<dbReference type="HOGENOM" id="CLU_1414854_0_0_1"/>
<dbReference type="EMBL" id="AM920433">
    <property type="protein sequence ID" value="CAP94784.1"/>
    <property type="molecule type" value="Genomic_DNA"/>
</dbReference>
<dbReference type="Proteomes" id="UP000000724">
    <property type="component" value="Contig Pc00c18"/>
</dbReference>
<keyword evidence="2" id="KW-1185">Reference proteome</keyword>
<dbReference type="VEuPathDB" id="FungiDB:PCH_Pc18g05600"/>
<name>B6HC80_PENRW</name>
<sequence>MDKLYSVCLMISMHSFIQETFNPHASFVFTTDPTALTWLRLQGGLRYLLARTHRWLPQSMWWTIFMESRDPSMDFEDKRPGRVGLDPDLADLCGITEDSTVEGNGPFYECLLRKEPAALVLLAWWLGLMCYVEQWWVETRFPALCCGYLLRHEQERARVLELE</sequence>
<dbReference type="AlphaFoldDB" id="B6HC80"/>
<evidence type="ECO:0000313" key="2">
    <source>
        <dbReference type="Proteomes" id="UP000000724"/>
    </source>
</evidence>